<dbReference type="InterPro" id="IPR028098">
    <property type="entry name" value="Glyco_trans_4-like_N"/>
</dbReference>
<dbReference type="CDD" id="cd03819">
    <property type="entry name" value="GT4_WavL-like"/>
    <property type="match status" value="1"/>
</dbReference>
<evidence type="ECO:0000313" key="5">
    <source>
        <dbReference type="EMBL" id="MBM6911956.1"/>
    </source>
</evidence>
<dbReference type="Gene3D" id="3.40.50.2000">
    <property type="entry name" value="Glycogen Phosphorylase B"/>
    <property type="match status" value="2"/>
</dbReference>
<dbReference type="Pfam" id="PF13439">
    <property type="entry name" value="Glyco_transf_4"/>
    <property type="match status" value="1"/>
</dbReference>
<evidence type="ECO:0000259" key="4">
    <source>
        <dbReference type="Pfam" id="PF13439"/>
    </source>
</evidence>
<dbReference type="SUPFAM" id="SSF53756">
    <property type="entry name" value="UDP-Glycosyltransferase/glycogen phosphorylase"/>
    <property type="match status" value="1"/>
</dbReference>
<dbReference type="Proteomes" id="UP000707138">
    <property type="component" value="Unassembled WGS sequence"/>
</dbReference>
<reference evidence="5 6" key="1">
    <citation type="journal article" date="2021" name="Sci. Rep.">
        <title>The distribution of antibiotic resistance genes in chicken gut microbiota commensals.</title>
        <authorList>
            <person name="Juricova H."/>
            <person name="Matiasovicova J."/>
            <person name="Kubasova T."/>
            <person name="Cejkova D."/>
            <person name="Rychlik I."/>
        </authorList>
    </citation>
    <scope>NUCLEOTIDE SEQUENCE [LARGE SCALE GENOMIC DNA]</scope>
    <source>
        <strain evidence="5 6">An537</strain>
    </source>
</reference>
<keyword evidence="2" id="KW-0808">Transferase</keyword>
<comment type="caution">
    <text evidence="5">The sequence shown here is derived from an EMBL/GenBank/DDBJ whole genome shotgun (WGS) entry which is preliminary data.</text>
</comment>
<evidence type="ECO:0000256" key="2">
    <source>
        <dbReference type="ARBA" id="ARBA00022679"/>
    </source>
</evidence>
<dbReference type="InterPro" id="IPR001296">
    <property type="entry name" value="Glyco_trans_1"/>
</dbReference>
<dbReference type="EMBL" id="JACJLA010000002">
    <property type="protein sequence ID" value="MBM6911956.1"/>
    <property type="molecule type" value="Genomic_DNA"/>
</dbReference>
<gene>
    <name evidence="5" type="ORF">H6A01_01260</name>
</gene>
<sequence length="369" mass="42375">MNILNLVNAKVWGGGEQYVYDMSLELSRRHIHNIVVVDKASSYVQERFAQVVYTEIANLRAINGLTAITKLRHIIKENKIDVVHCHSGKLALLCVMLKKLCHVKIVFFKHNALPAKVDWYHRYIRKNFDAFVCVSNLVYTLQTKRLDNEEIKKFHVVYNGIDTNRFPDTVEDNQQENTESCFTIGYAGRIAKDKGLEILIEGLYNLINTESRELQNILPKDVYLRIAGMDNKGYKAELASKVKELGLEKYVHFEGVVEDMNSFYRSLDVLVLPSSVKEAFGLVLCEAMYCKTVVITSDSGAQREIIPSDEYGFVLEPFTSEALVKAIHLLYCMPQQKKMDITERARKRVESMFMIEKMVDSILEINENL</sequence>
<protein>
    <submittedName>
        <fullName evidence="5">Glycosyltransferase family 4 protein</fullName>
    </submittedName>
</protein>
<feature type="domain" description="Glycosyl transferase family 1" evidence="3">
    <location>
        <begin position="175"/>
        <end position="348"/>
    </location>
</feature>
<dbReference type="PANTHER" id="PTHR12526">
    <property type="entry name" value="GLYCOSYLTRANSFERASE"/>
    <property type="match status" value="1"/>
</dbReference>
<keyword evidence="1" id="KW-0328">Glycosyltransferase</keyword>
<proteinExistence type="predicted"/>
<feature type="domain" description="Glycosyltransferase subfamily 4-like N-terminal" evidence="4">
    <location>
        <begin position="12"/>
        <end position="165"/>
    </location>
</feature>
<name>A0ABS2GD66_9FIRM</name>
<dbReference type="Pfam" id="PF00534">
    <property type="entry name" value="Glycos_transf_1"/>
    <property type="match status" value="1"/>
</dbReference>
<evidence type="ECO:0000313" key="6">
    <source>
        <dbReference type="Proteomes" id="UP000707138"/>
    </source>
</evidence>
<keyword evidence="6" id="KW-1185">Reference proteome</keyword>
<evidence type="ECO:0000259" key="3">
    <source>
        <dbReference type="Pfam" id="PF00534"/>
    </source>
</evidence>
<dbReference type="PANTHER" id="PTHR12526:SF510">
    <property type="entry name" value="D-INOSITOL 3-PHOSPHATE GLYCOSYLTRANSFERASE"/>
    <property type="match status" value="1"/>
</dbReference>
<organism evidence="5 6">
    <name type="scientific">Veillonella magna</name>
    <dbReference type="NCBI Taxonomy" id="464322"/>
    <lineage>
        <taxon>Bacteria</taxon>
        <taxon>Bacillati</taxon>
        <taxon>Bacillota</taxon>
        <taxon>Negativicutes</taxon>
        <taxon>Veillonellales</taxon>
        <taxon>Veillonellaceae</taxon>
        <taxon>Veillonella</taxon>
    </lineage>
</organism>
<accession>A0ABS2GD66</accession>
<evidence type="ECO:0000256" key="1">
    <source>
        <dbReference type="ARBA" id="ARBA00022676"/>
    </source>
</evidence>